<evidence type="ECO:0000256" key="4">
    <source>
        <dbReference type="ARBA" id="ARBA00022777"/>
    </source>
</evidence>
<evidence type="ECO:0000256" key="6">
    <source>
        <dbReference type="PROSITE-ProRule" id="PRU10141"/>
    </source>
</evidence>
<dbReference type="InterPro" id="IPR000719">
    <property type="entry name" value="Prot_kinase_dom"/>
</dbReference>
<dbReference type="PROSITE" id="PS00108">
    <property type="entry name" value="PROTEIN_KINASE_ST"/>
    <property type="match status" value="1"/>
</dbReference>
<evidence type="ECO:0000256" key="5">
    <source>
        <dbReference type="ARBA" id="ARBA00022840"/>
    </source>
</evidence>
<dbReference type="EMBL" id="ASPP01018016">
    <property type="protein sequence ID" value="ETO16631.1"/>
    <property type="molecule type" value="Genomic_DNA"/>
</dbReference>
<evidence type="ECO:0000313" key="10">
    <source>
        <dbReference type="EMBL" id="ETO16631.1"/>
    </source>
</evidence>
<dbReference type="PROSITE" id="PS00107">
    <property type="entry name" value="PROTEIN_KINASE_ATP"/>
    <property type="match status" value="1"/>
</dbReference>
<dbReference type="Proteomes" id="UP000023152">
    <property type="component" value="Unassembled WGS sequence"/>
</dbReference>
<evidence type="ECO:0000256" key="3">
    <source>
        <dbReference type="ARBA" id="ARBA00022741"/>
    </source>
</evidence>
<dbReference type="InterPro" id="IPR008271">
    <property type="entry name" value="Ser/Thr_kinase_AS"/>
</dbReference>
<dbReference type="OrthoDB" id="504170at2759"/>
<dbReference type="SMART" id="SM00220">
    <property type="entry name" value="S_TKc"/>
    <property type="match status" value="1"/>
</dbReference>
<keyword evidence="2" id="KW-0808">Transferase</keyword>
<dbReference type="GO" id="GO:0004674">
    <property type="term" value="F:protein serine/threonine kinase activity"/>
    <property type="evidence" value="ECO:0007669"/>
    <property type="project" value="UniProtKB-KW"/>
</dbReference>
<dbReference type="FunFam" id="1.10.510.10:FF:000571">
    <property type="entry name" value="Maternal embryonic leucine zipper kinase"/>
    <property type="match status" value="1"/>
</dbReference>
<dbReference type="SUPFAM" id="SSF56112">
    <property type="entry name" value="Protein kinase-like (PK-like)"/>
    <property type="match status" value="1"/>
</dbReference>
<feature type="binding site" evidence="6">
    <location>
        <position position="75"/>
    </location>
    <ligand>
        <name>ATP</name>
        <dbReference type="ChEBI" id="CHEBI:30616"/>
    </ligand>
</feature>
<evidence type="ECO:0000313" key="11">
    <source>
        <dbReference type="Proteomes" id="UP000023152"/>
    </source>
</evidence>
<keyword evidence="1 7" id="KW-0723">Serine/threonine-protein kinase</keyword>
<gene>
    <name evidence="10" type="ORF">RFI_20708</name>
</gene>
<feature type="non-terminal residue" evidence="10">
    <location>
        <position position="245"/>
    </location>
</feature>
<dbReference type="OMA" id="MITSHSY"/>
<evidence type="ECO:0000256" key="7">
    <source>
        <dbReference type="RuleBase" id="RU000304"/>
    </source>
</evidence>
<reference evidence="10 11" key="1">
    <citation type="journal article" date="2013" name="Curr. Biol.">
        <title>The Genome of the Foraminiferan Reticulomyxa filosa.</title>
        <authorList>
            <person name="Glockner G."/>
            <person name="Hulsmann N."/>
            <person name="Schleicher M."/>
            <person name="Noegel A.A."/>
            <person name="Eichinger L."/>
            <person name="Gallinger C."/>
            <person name="Pawlowski J."/>
            <person name="Sierra R."/>
            <person name="Euteneuer U."/>
            <person name="Pillet L."/>
            <person name="Moustafa A."/>
            <person name="Platzer M."/>
            <person name="Groth M."/>
            <person name="Szafranski K."/>
            <person name="Schliwa M."/>
        </authorList>
    </citation>
    <scope>NUCLEOTIDE SEQUENCE [LARGE SCALE GENOMIC DNA]</scope>
</reference>
<keyword evidence="8" id="KW-0812">Transmembrane</keyword>
<name>X6MSG2_RETFI</name>
<comment type="caution">
    <text evidence="10">The sequence shown here is derived from an EMBL/GenBank/DDBJ whole genome shotgun (WGS) entry which is preliminary data.</text>
</comment>
<dbReference type="GO" id="GO:0005524">
    <property type="term" value="F:ATP binding"/>
    <property type="evidence" value="ECO:0007669"/>
    <property type="project" value="UniProtKB-UniRule"/>
</dbReference>
<dbReference type="AlphaFoldDB" id="X6MSG2"/>
<evidence type="ECO:0000256" key="2">
    <source>
        <dbReference type="ARBA" id="ARBA00022679"/>
    </source>
</evidence>
<keyword evidence="4 10" id="KW-0418">Kinase</keyword>
<evidence type="ECO:0000259" key="9">
    <source>
        <dbReference type="PROSITE" id="PS50011"/>
    </source>
</evidence>
<feature type="domain" description="Protein kinase" evidence="9">
    <location>
        <begin position="46"/>
        <end position="245"/>
    </location>
</feature>
<keyword evidence="3 6" id="KW-0547">Nucleotide-binding</keyword>
<dbReference type="PROSITE" id="PS50011">
    <property type="entry name" value="PROTEIN_KINASE_DOM"/>
    <property type="match status" value="1"/>
</dbReference>
<accession>X6MSG2</accession>
<comment type="similarity">
    <text evidence="7">Belongs to the protein kinase superfamily.</text>
</comment>
<keyword evidence="11" id="KW-1185">Reference proteome</keyword>
<sequence length="245" mass="27639">MFVCILDKEEGKGGGGMETKKKKEKVSFVFCLIKSEEKVSGINMKYELRATLGTGSFAVVKLGVNRSTGQHVAIKQIDKKKYQAKCKSDAPDGFKNEFEILRNINHKNIIKLYDVFETEETLYLVLEIASGGDLSQKIVQQKILSENIARKVMWQLLCGIKHLHDGKIAHRDVKPENVLLKDNDSWEIKITDFGLARVLNLDQGTLTTLCGTPLFLAPEILSSHKLGLFYIYIHICICICLLIYC</sequence>
<proteinExistence type="inferred from homology"/>
<dbReference type="Gene3D" id="1.10.510.10">
    <property type="entry name" value="Transferase(Phosphotransferase) domain 1"/>
    <property type="match status" value="1"/>
</dbReference>
<evidence type="ECO:0000256" key="8">
    <source>
        <dbReference type="SAM" id="Phobius"/>
    </source>
</evidence>
<feature type="transmembrane region" description="Helical" evidence="8">
    <location>
        <begin position="226"/>
        <end position="244"/>
    </location>
</feature>
<organism evidence="10 11">
    <name type="scientific">Reticulomyxa filosa</name>
    <dbReference type="NCBI Taxonomy" id="46433"/>
    <lineage>
        <taxon>Eukaryota</taxon>
        <taxon>Sar</taxon>
        <taxon>Rhizaria</taxon>
        <taxon>Retaria</taxon>
        <taxon>Foraminifera</taxon>
        <taxon>Monothalamids</taxon>
        <taxon>Reticulomyxidae</taxon>
        <taxon>Reticulomyxa</taxon>
    </lineage>
</organism>
<dbReference type="PANTHER" id="PTHR24347">
    <property type="entry name" value="SERINE/THREONINE-PROTEIN KINASE"/>
    <property type="match status" value="1"/>
</dbReference>
<protein>
    <submittedName>
        <fullName evidence="10">Protein kinase 1</fullName>
    </submittedName>
</protein>
<dbReference type="InterPro" id="IPR011009">
    <property type="entry name" value="Kinase-like_dom_sf"/>
</dbReference>
<dbReference type="FunFam" id="3.30.200.20:FF:000003">
    <property type="entry name" value="Non-specific serine/threonine protein kinase"/>
    <property type="match status" value="1"/>
</dbReference>
<dbReference type="Pfam" id="PF00069">
    <property type="entry name" value="Pkinase"/>
    <property type="match status" value="1"/>
</dbReference>
<keyword evidence="5 6" id="KW-0067">ATP-binding</keyword>
<keyword evidence="8" id="KW-0472">Membrane</keyword>
<dbReference type="InterPro" id="IPR017441">
    <property type="entry name" value="Protein_kinase_ATP_BS"/>
</dbReference>
<evidence type="ECO:0000256" key="1">
    <source>
        <dbReference type="ARBA" id="ARBA00022527"/>
    </source>
</evidence>
<keyword evidence="8" id="KW-1133">Transmembrane helix</keyword>